<name>A0AAV1EGV7_OLDCO</name>
<keyword evidence="1" id="KW-0472">Membrane</keyword>
<evidence type="ECO:0000313" key="2">
    <source>
        <dbReference type="EMBL" id="CAI9118948.1"/>
    </source>
</evidence>
<keyword evidence="1" id="KW-0812">Transmembrane</keyword>
<evidence type="ECO:0000313" key="3">
    <source>
        <dbReference type="Proteomes" id="UP001161247"/>
    </source>
</evidence>
<dbReference type="Proteomes" id="UP001161247">
    <property type="component" value="Chromosome 9"/>
</dbReference>
<organism evidence="2 3">
    <name type="scientific">Oldenlandia corymbosa var. corymbosa</name>
    <dbReference type="NCBI Taxonomy" id="529605"/>
    <lineage>
        <taxon>Eukaryota</taxon>
        <taxon>Viridiplantae</taxon>
        <taxon>Streptophyta</taxon>
        <taxon>Embryophyta</taxon>
        <taxon>Tracheophyta</taxon>
        <taxon>Spermatophyta</taxon>
        <taxon>Magnoliopsida</taxon>
        <taxon>eudicotyledons</taxon>
        <taxon>Gunneridae</taxon>
        <taxon>Pentapetalae</taxon>
        <taxon>asterids</taxon>
        <taxon>lamiids</taxon>
        <taxon>Gentianales</taxon>
        <taxon>Rubiaceae</taxon>
        <taxon>Rubioideae</taxon>
        <taxon>Spermacoceae</taxon>
        <taxon>Hedyotis-Oldenlandia complex</taxon>
        <taxon>Oldenlandia</taxon>
    </lineage>
</organism>
<keyword evidence="1" id="KW-1133">Transmembrane helix</keyword>
<feature type="transmembrane region" description="Helical" evidence="1">
    <location>
        <begin position="97"/>
        <end position="119"/>
    </location>
</feature>
<evidence type="ECO:0000256" key="1">
    <source>
        <dbReference type="SAM" id="Phobius"/>
    </source>
</evidence>
<sequence length="130" mass="14972">MELTLGKKDHPSAPPSRLVLESNEQIRVVKCMKDSNQAMEIYSSIEQVRSTYGPRQLQMMLLSLSSLLLSGIIPDFLTEFFTWFLPVDVGLAKLELILLLLLHCFVPFFFSLHFLWLILDLNFRPLCKGK</sequence>
<reference evidence="2" key="1">
    <citation type="submission" date="2023-03" db="EMBL/GenBank/DDBJ databases">
        <authorList>
            <person name="Julca I."/>
        </authorList>
    </citation>
    <scope>NUCLEOTIDE SEQUENCE</scope>
</reference>
<keyword evidence="3" id="KW-1185">Reference proteome</keyword>
<accession>A0AAV1EGV7</accession>
<gene>
    <name evidence="2" type="ORF">OLC1_LOCUS24711</name>
</gene>
<feature type="transmembrane region" description="Helical" evidence="1">
    <location>
        <begin position="59"/>
        <end position="77"/>
    </location>
</feature>
<dbReference type="AlphaFoldDB" id="A0AAV1EGV7"/>
<proteinExistence type="predicted"/>
<protein>
    <submittedName>
        <fullName evidence="2">OLC1v1020582C1</fullName>
    </submittedName>
</protein>
<dbReference type="EMBL" id="OX459126">
    <property type="protein sequence ID" value="CAI9118948.1"/>
    <property type="molecule type" value="Genomic_DNA"/>
</dbReference>